<evidence type="ECO:0000313" key="8">
    <source>
        <dbReference type="Proteomes" id="UP000663828"/>
    </source>
</evidence>
<evidence type="ECO:0000313" key="7">
    <source>
        <dbReference type="EMBL" id="CAF0829779.1"/>
    </source>
</evidence>
<dbReference type="PROSITE" id="PS50011">
    <property type="entry name" value="PROTEIN_KINASE_DOM"/>
    <property type="match status" value="1"/>
</dbReference>
<feature type="domain" description="Protein kinase" evidence="4">
    <location>
        <begin position="403"/>
        <end position="675"/>
    </location>
</feature>
<evidence type="ECO:0000256" key="3">
    <source>
        <dbReference type="PROSITE-ProRule" id="PRU00723"/>
    </source>
</evidence>
<dbReference type="Proteomes" id="UP000663828">
    <property type="component" value="Unassembled WGS sequence"/>
</dbReference>
<evidence type="ECO:0000259" key="6">
    <source>
        <dbReference type="PROSITE" id="PS50103"/>
    </source>
</evidence>
<evidence type="ECO:0000259" key="5">
    <source>
        <dbReference type="PROSITE" id="PS50102"/>
    </source>
</evidence>
<dbReference type="EMBL" id="CAJNOR010000180">
    <property type="protein sequence ID" value="CAF0829779.1"/>
    <property type="molecule type" value="Genomic_DNA"/>
</dbReference>
<keyword evidence="3" id="KW-0862">Zinc</keyword>
<dbReference type="SMART" id="SM00220">
    <property type="entry name" value="S_TKc"/>
    <property type="match status" value="1"/>
</dbReference>
<reference evidence="7" key="1">
    <citation type="submission" date="2021-02" db="EMBL/GenBank/DDBJ databases">
        <authorList>
            <person name="Nowell W R."/>
        </authorList>
    </citation>
    <scope>NUCLEOTIDE SEQUENCE</scope>
</reference>
<dbReference type="GO" id="GO:0003730">
    <property type="term" value="F:mRNA 3'-UTR binding"/>
    <property type="evidence" value="ECO:0007669"/>
    <property type="project" value="TreeGrafter"/>
</dbReference>
<name>A0A813UNA9_ADIRI</name>
<dbReference type="InterPro" id="IPR011009">
    <property type="entry name" value="Kinase-like_dom_sf"/>
</dbReference>
<dbReference type="AlphaFoldDB" id="A0A813UNA9"/>
<dbReference type="InterPro" id="IPR000571">
    <property type="entry name" value="Znf_CCCH"/>
</dbReference>
<dbReference type="PROSITE" id="PS50103">
    <property type="entry name" value="ZF_C3H1"/>
    <property type="match status" value="1"/>
</dbReference>
<proteinExistence type="predicted"/>
<evidence type="ECO:0000256" key="2">
    <source>
        <dbReference type="PROSITE-ProRule" id="PRU00176"/>
    </source>
</evidence>
<feature type="domain" description="RRM" evidence="5">
    <location>
        <begin position="95"/>
        <end position="167"/>
    </location>
</feature>
<dbReference type="PANTHER" id="PTHR48026">
    <property type="entry name" value="HOMOLOGOUS TO DROSOPHILA SQD (SQUID) PROTEIN"/>
    <property type="match status" value="1"/>
</dbReference>
<keyword evidence="3" id="KW-0479">Metal-binding</keyword>
<dbReference type="GO" id="GO:0005524">
    <property type="term" value="F:ATP binding"/>
    <property type="evidence" value="ECO:0007669"/>
    <property type="project" value="InterPro"/>
</dbReference>
<evidence type="ECO:0000259" key="4">
    <source>
        <dbReference type="PROSITE" id="PS50011"/>
    </source>
</evidence>
<gene>
    <name evidence="7" type="ORF">XAT740_LOCUS4398</name>
</gene>
<dbReference type="Pfam" id="PF00069">
    <property type="entry name" value="Pkinase"/>
    <property type="match status" value="1"/>
</dbReference>
<dbReference type="Pfam" id="PF23085">
    <property type="entry name" value="RRM_PARP14_3"/>
    <property type="match status" value="1"/>
</dbReference>
<keyword evidence="8" id="KW-1185">Reference proteome</keyword>
<dbReference type="PANTHER" id="PTHR48026:SF14">
    <property type="entry name" value="HETEROGENEOUS NUCLEAR RIBONUCLEOPROTEIN A1"/>
    <property type="match status" value="1"/>
</dbReference>
<keyword evidence="3" id="KW-0863">Zinc-finger</keyword>
<comment type="caution">
    <text evidence="7">The sequence shown here is derived from an EMBL/GenBank/DDBJ whole genome shotgun (WGS) entry which is preliminary data.</text>
</comment>
<organism evidence="7 8">
    <name type="scientific">Adineta ricciae</name>
    <name type="common">Rotifer</name>
    <dbReference type="NCBI Taxonomy" id="249248"/>
    <lineage>
        <taxon>Eukaryota</taxon>
        <taxon>Metazoa</taxon>
        <taxon>Spiralia</taxon>
        <taxon>Gnathifera</taxon>
        <taxon>Rotifera</taxon>
        <taxon>Eurotatoria</taxon>
        <taxon>Bdelloidea</taxon>
        <taxon>Adinetida</taxon>
        <taxon>Adinetidae</taxon>
        <taxon>Adineta</taxon>
    </lineage>
</organism>
<dbReference type="InterPro" id="IPR012677">
    <property type="entry name" value="Nucleotide-bd_a/b_plait_sf"/>
</dbReference>
<dbReference type="SUPFAM" id="SSF54928">
    <property type="entry name" value="RNA-binding domain, RBD"/>
    <property type="match status" value="1"/>
</dbReference>
<dbReference type="Gene3D" id="3.30.70.330">
    <property type="match status" value="2"/>
</dbReference>
<dbReference type="GO" id="GO:0071013">
    <property type="term" value="C:catalytic step 2 spliceosome"/>
    <property type="evidence" value="ECO:0007669"/>
    <property type="project" value="TreeGrafter"/>
</dbReference>
<dbReference type="InterPro" id="IPR000719">
    <property type="entry name" value="Prot_kinase_dom"/>
</dbReference>
<dbReference type="InterPro" id="IPR035979">
    <property type="entry name" value="RBD_domain_sf"/>
</dbReference>
<dbReference type="SMART" id="SM00360">
    <property type="entry name" value="RRM"/>
    <property type="match status" value="2"/>
</dbReference>
<dbReference type="GO" id="GO:0008270">
    <property type="term" value="F:zinc ion binding"/>
    <property type="evidence" value="ECO:0007669"/>
    <property type="project" value="UniProtKB-KW"/>
</dbReference>
<dbReference type="SUPFAM" id="SSF56112">
    <property type="entry name" value="Protein kinase-like (PK-like)"/>
    <property type="match status" value="1"/>
</dbReference>
<sequence length="859" mass="99122">MPLKVDKTKVFFENLAKHTTEESLRASLLKEYQVQICSVPLESGQNKRYSSVKFTDEANVDKLMNNRPIRIDDQHVEVYRSVPDKGPLKGKLGVTTLLVHGIENKLTKKDIQEYFQDKYGKIKNISTSEDDGLCQVEFFDYDSVDKALLNKPHQIKSVNISIEKGERRRSQPVTTEVLGSQRSAQKYRIHVTNLPLTTNANSLSKLFNNWPIRNILMRRTSQQDSSTEYTTDLCKFFQVGCCNHEADKCDWKHIACTNYSTCSASDCAYGHSRELRRTMIEPKDSYRIKITGFQTDITPEVLSSLSKHPDNKYYVSSHDKKTGYAIKLKSINSTQRLFEEWHERTLDGHNTLQCQLETNTVPPVRTYSCNLSCSSDSTDSSIASYQEPKPSSQSLFPTNGWNSSSKLTLPSADLSNQWEITKKVDENGRVLLIRGKLKRNQCAVFKKCENINELQALTILKGIDNVSQLIDYSEKDDNRWMIIERAPGLSLEEFIRRKDHHVLDILQAVQLTQKVLTIIKCIHSQGVRHRNLQPKHIMIQHDSGPMWIERAKLTIISFSNAHIKSETNICSDSLSKQSWCQPWQSDTKVSQWLSSIDTTSICALLFWLITHTVPTHDDEGKILPNERNDARERLETEIVTQYSKKKKSDDVKCLTRYLNDTFSYAFGYPDYPPWTIDDLEVRLESICELICPSDKNLHSIEEISQCTLSIAQVPKQLPPRQSIAQQNIFVKASYAFSEAKQIFFKLHNQRYSWSYGDCIWLSNSYSLLDEHQNYDILMYHELQRNMVRYCPTIIVCLASFLEKERMITFSIGSPVNGKMLRFPIGQYSTDQDCEEEFRENFQIELKHLLLALYKQSKLE</sequence>
<keyword evidence="1 2" id="KW-0694">RNA-binding</keyword>
<dbReference type="Gene3D" id="1.10.510.10">
    <property type="entry name" value="Transferase(Phosphotransferase) domain 1"/>
    <property type="match status" value="1"/>
</dbReference>
<feature type="domain" description="RRM" evidence="5">
    <location>
        <begin position="8"/>
        <end position="83"/>
    </location>
</feature>
<dbReference type="PROSITE" id="PS50102">
    <property type="entry name" value="RRM"/>
    <property type="match status" value="2"/>
</dbReference>
<protein>
    <submittedName>
        <fullName evidence="7">Uncharacterized protein</fullName>
    </submittedName>
</protein>
<dbReference type="GO" id="GO:0000398">
    <property type="term" value="P:mRNA splicing, via spliceosome"/>
    <property type="evidence" value="ECO:0007669"/>
    <property type="project" value="TreeGrafter"/>
</dbReference>
<feature type="domain" description="C3H1-type" evidence="6">
    <location>
        <begin position="228"/>
        <end position="256"/>
    </location>
</feature>
<accession>A0A813UNA9</accession>
<evidence type="ECO:0000256" key="1">
    <source>
        <dbReference type="ARBA" id="ARBA00022884"/>
    </source>
</evidence>
<feature type="zinc finger region" description="C3H1-type" evidence="3">
    <location>
        <begin position="228"/>
        <end position="256"/>
    </location>
</feature>
<dbReference type="GO" id="GO:0004672">
    <property type="term" value="F:protein kinase activity"/>
    <property type="evidence" value="ECO:0007669"/>
    <property type="project" value="InterPro"/>
</dbReference>
<dbReference type="InterPro" id="IPR000504">
    <property type="entry name" value="RRM_dom"/>
</dbReference>